<organism evidence="2 3">
    <name type="scientific">Cupriavidus neocaledonicus</name>
    <dbReference type="NCBI Taxonomy" id="1040979"/>
    <lineage>
        <taxon>Bacteria</taxon>
        <taxon>Pseudomonadati</taxon>
        <taxon>Pseudomonadota</taxon>
        <taxon>Betaproteobacteria</taxon>
        <taxon>Burkholderiales</taxon>
        <taxon>Burkholderiaceae</taxon>
        <taxon>Cupriavidus</taxon>
    </lineage>
</organism>
<sequence>MAMQCQRSAPVCRDNFLNSHCEDTELPFAAAVG</sequence>
<dbReference type="EMBL" id="OFTC01000036">
    <property type="protein sequence ID" value="SOZ39036.1"/>
    <property type="molecule type" value="Genomic_DNA"/>
</dbReference>
<evidence type="ECO:0000313" key="1">
    <source>
        <dbReference type="EMBL" id="SOZ39036.1"/>
    </source>
</evidence>
<evidence type="ECO:0000313" key="4">
    <source>
        <dbReference type="Proteomes" id="UP000256710"/>
    </source>
</evidence>
<dbReference type="Proteomes" id="UP000256710">
    <property type="component" value="Unassembled WGS sequence"/>
</dbReference>
<geneLocation type="plasmid" evidence="2">
    <name>II</name>
</geneLocation>
<name>A0A375HR57_9BURK</name>
<dbReference type="Proteomes" id="UP000255168">
    <property type="component" value="Plasmid II"/>
</dbReference>
<keyword evidence="2" id="KW-0614">Plasmid</keyword>
<evidence type="ECO:0000313" key="3">
    <source>
        <dbReference type="Proteomes" id="UP000255168"/>
    </source>
</evidence>
<keyword evidence="4" id="KW-1185">Reference proteome</keyword>
<gene>
    <name evidence="1" type="ORF">CBM2605_B130333</name>
    <name evidence="2" type="ORF">CBM2607_MP10700</name>
</gene>
<protein>
    <submittedName>
        <fullName evidence="2">Uncharacterized protein</fullName>
    </submittedName>
</protein>
<dbReference type="AlphaFoldDB" id="A0A375HR57"/>
<geneLocation type="plasmid" evidence="3">
    <name>ii</name>
</geneLocation>
<reference evidence="3 4" key="1">
    <citation type="submission" date="2018-01" db="EMBL/GenBank/DDBJ databases">
        <authorList>
            <person name="Clerissi C."/>
        </authorList>
    </citation>
    <scope>NUCLEOTIDE SEQUENCE [LARGE SCALE GENOMIC DNA]</scope>
    <source>
        <strain evidence="1">Cupriavidus taiwanensis STM 6082</strain>
        <strain evidence="2">Cupriavidus taiwanensis STM 6160</strain>
        <plasmid evidence="3">ii</plasmid>
        <plasmid evidence="2">II</plasmid>
    </source>
</reference>
<proteinExistence type="predicted"/>
<evidence type="ECO:0000313" key="2">
    <source>
        <dbReference type="EMBL" id="SPD59297.1"/>
    </source>
</evidence>
<dbReference type="EMBL" id="LT984807">
    <property type="protein sequence ID" value="SPD59297.1"/>
    <property type="molecule type" value="Genomic_DNA"/>
</dbReference>
<accession>A0A375HR57</accession>